<evidence type="ECO:0000313" key="2">
    <source>
        <dbReference type="Proteomes" id="UP000499080"/>
    </source>
</evidence>
<evidence type="ECO:0000313" key="1">
    <source>
        <dbReference type="EMBL" id="GBM70488.1"/>
    </source>
</evidence>
<comment type="caution">
    <text evidence="1">The sequence shown here is derived from an EMBL/GenBank/DDBJ whole genome shotgun (WGS) entry which is preliminary data.</text>
</comment>
<reference evidence="1 2" key="1">
    <citation type="journal article" date="2019" name="Sci. Rep.">
        <title>Orb-weaving spider Araneus ventricosus genome elucidates the spidroin gene catalogue.</title>
        <authorList>
            <person name="Kono N."/>
            <person name="Nakamura H."/>
            <person name="Ohtoshi R."/>
            <person name="Moran D.A.P."/>
            <person name="Shinohara A."/>
            <person name="Yoshida Y."/>
            <person name="Fujiwara M."/>
            <person name="Mori M."/>
            <person name="Tomita M."/>
            <person name="Arakawa K."/>
        </authorList>
    </citation>
    <scope>NUCLEOTIDE SEQUENCE [LARGE SCALE GENOMIC DNA]</scope>
</reference>
<dbReference type="AlphaFoldDB" id="A0A4Y2HYU4"/>
<dbReference type="Proteomes" id="UP000499080">
    <property type="component" value="Unassembled WGS sequence"/>
</dbReference>
<protein>
    <submittedName>
        <fullName evidence="1">Uncharacterized protein</fullName>
    </submittedName>
</protein>
<name>A0A4Y2HYU4_ARAVE</name>
<dbReference type="EMBL" id="BGPR01002254">
    <property type="protein sequence ID" value="GBM70488.1"/>
    <property type="molecule type" value="Genomic_DNA"/>
</dbReference>
<organism evidence="1 2">
    <name type="scientific">Araneus ventricosus</name>
    <name type="common">Orbweaver spider</name>
    <name type="synonym">Epeira ventricosa</name>
    <dbReference type="NCBI Taxonomy" id="182803"/>
    <lineage>
        <taxon>Eukaryota</taxon>
        <taxon>Metazoa</taxon>
        <taxon>Ecdysozoa</taxon>
        <taxon>Arthropoda</taxon>
        <taxon>Chelicerata</taxon>
        <taxon>Arachnida</taxon>
        <taxon>Araneae</taxon>
        <taxon>Araneomorphae</taxon>
        <taxon>Entelegynae</taxon>
        <taxon>Araneoidea</taxon>
        <taxon>Araneidae</taxon>
        <taxon>Araneus</taxon>
    </lineage>
</organism>
<gene>
    <name evidence="1" type="ORF">AVEN_60086_1</name>
</gene>
<keyword evidence="2" id="KW-1185">Reference proteome</keyword>
<sequence>MCQELCRSEYSKAVIGCSDGMSMVSSERDLCYGEMQPGQLRWDLFHQGSQNVLAELCDLPGHGSSSTLQFPSLHFWNHRCHWLIVIVRIPNT</sequence>
<proteinExistence type="predicted"/>
<accession>A0A4Y2HYU4</accession>